<dbReference type="Pfam" id="PF01590">
    <property type="entry name" value="GAF"/>
    <property type="match status" value="1"/>
</dbReference>
<dbReference type="PROSITE" id="PS50113">
    <property type="entry name" value="PAC"/>
    <property type="match status" value="1"/>
</dbReference>
<comment type="catalytic activity">
    <reaction evidence="1">
        <text>ATP + protein L-histidine = ADP + protein N-phospho-L-histidine.</text>
        <dbReference type="EC" id="2.7.13.3"/>
    </reaction>
</comment>
<dbReference type="InterPro" id="IPR001610">
    <property type="entry name" value="PAC"/>
</dbReference>
<dbReference type="PANTHER" id="PTHR43304">
    <property type="entry name" value="PHYTOCHROME-LIKE PROTEIN CPH1"/>
    <property type="match status" value="1"/>
</dbReference>
<dbReference type="InterPro" id="IPR000700">
    <property type="entry name" value="PAS-assoc_C"/>
</dbReference>
<dbReference type="AlphaFoldDB" id="A0A259TZC5"/>
<dbReference type="PANTHER" id="PTHR43304:SF1">
    <property type="entry name" value="PAC DOMAIN-CONTAINING PROTEIN"/>
    <property type="match status" value="1"/>
</dbReference>
<accession>A0A259TZC5</accession>
<dbReference type="InterPro" id="IPR035965">
    <property type="entry name" value="PAS-like_dom_sf"/>
</dbReference>
<dbReference type="CDD" id="cd00130">
    <property type="entry name" value="PAS"/>
    <property type="match status" value="3"/>
</dbReference>
<evidence type="ECO:0000313" key="8">
    <source>
        <dbReference type="EMBL" id="OZC03071.1"/>
    </source>
</evidence>
<dbReference type="InterPro" id="IPR003018">
    <property type="entry name" value="GAF"/>
</dbReference>
<dbReference type="InterPro" id="IPR013655">
    <property type="entry name" value="PAS_fold_3"/>
</dbReference>
<dbReference type="SMART" id="SM00065">
    <property type="entry name" value="GAF"/>
    <property type="match status" value="1"/>
</dbReference>
<comment type="caution">
    <text evidence="8">The sequence shown here is derived from an EMBL/GenBank/DDBJ whole genome shotgun (WGS) entry which is preliminary data.</text>
</comment>
<dbReference type="EMBL" id="MQWB01000001">
    <property type="protein sequence ID" value="OZC03071.1"/>
    <property type="molecule type" value="Genomic_DNA"/>
</dbReference>
<sequence>MPFFSRSIDEVLAPQVLRALPVGIAVYKLEKPGDPASLRLVYANEASEAITGLKSSKEVGRFMREITPEVMDTDVPAAYTRVAMSGKAENLGTVTYGDDRIQRSTFHLRAIPLEDRMVAVVFEDVSDSADLAELRKAQDSLVSKERRYRSLVEATAAIVWQTPPSGEFESDQPHWRAFTGQSEEELMGWGWLGAIHPDDNQKTADAWNAAVAARDTYNVVHRLRRHDGEYRHMLARAVPVLDASGEILEWVGVHTDVHDQTLASDALEASESRFRTLFDAFGDVVLVYPVREDGPGELLAFNRAAVQRYGYTEEELHDLTIQDLIKPGSLSVPDAIARLRRETQATFDSVHLTKEGQRLHMSTNARLVEYDGELCILAICRDDTERRAFQRQLSRANLRLERTVNERTAEIEAFADDLRILHRIITEEHASPEARFDAFLRAGCEMFDLPLGILSSTPKDPETGEALYRLEAVVSPDPSIEAGLTIPLSEAFCDAVYETGETVVYGDAADEAPSHPACVQRGLRAFIGTPIRVDGEFFGTLNFVSPEAREDGFKTTELDLIEMMAGAIGRQISLDRVTQKNARDLAWHRAVAEAVNDAVVHIDAEGHVLEHNEAAEDVLEGDHLPLQRVDRYGAPLAPEAFPERVAMLDERTVRSRLQGLGDEEMRQWYLVNASPVDEDHDGMLDGAVVVLQDVTAVQQIAERAMRSRDLLRSVLAASPEGVMAFRAIREDGEIVDFEWILANPRVETIIGRSEADLIGNRLLEVFPGNREAGLFDAYVDVVESQEPYETVIPYNHDGLNTSFRLVAVPIPSEDGFTVTFVEVIDVVDLDDTLPAEDT</sequence>
<proteinExistence type="predicted"/>
<dbReference type="OrthoDB" id="5401121at2"/>
<dbReference type="InterPro" id="IPR013656">
    <property type="entry name" value="PAS_4"/>
</dbReference>
<dbReference type="Pfam" id="PF13188">
    <property type="entry name" value="PAS_8"/>
    <property type="match status" value="1"/>
</dbReference>
<evidence type="ECO:0000313" key="9">
    <source>
        <dbReference type="Proteomes" id="UP000216446"/>
    </source>
</evidence>
<dbReference type="SUPFAM" id="SSF55785">
    <property type="entry name" value="PYP-like sensor domain (PAS domain)"/>
    <property type="match status" value="5"/>
</dbReference>
<dbReference type="RefSeq" id="WP_094548001.1">
    <property type="nucleotide sequence ID" value="NZ_MQWB01000001.1"/>
</dbReference>
<dbReference type="Pfam" id="PF08447">
    <property type="entry name" value="PAS_3"/>
    <property type="match status" value="1"/>
</dbReference>
<dbReference type="FunFam" id="3.30.450.20:FF:000099">
    <property type="entry name" value="Sensory box sensor histidine kinase"/>
    <property type="match status" value="1"/>
</dbReference>
<dbReference type="PROSITE" id="PS50112">
    <property type="entry name" value="PAS"/>
    <property type="match status" value="2"/>
</dbReference>
<dbReference type="SMART" id="SM00086">
    <property type="entry name" value="PAC"/>
    <property type="match status" value="2"/>
</dbReference>
<evidence type="ECO:0000256" key="3">
    <source>
        <dbReference type="ARBA" id="ARBA00022553"/>
    </source>
</evidence>
<keyword evidence="5" id="KW-0418">Kinase</keyword>
<reference evidence="8 9" key="1">
    <citation type="submission" date="2016-11" db="EMBL/GenBank/DDBJ databases">
        <title>Study of marine rhodopsin-containing bacteria.</title>
        <authorList>
            <person name="Yoshizawa S."/>
            <person name="Kumagai Y."/>
            <person name="Kogure K."/>
        </authorList>
    </citation>
    <scope>NUCLEOTIDE SEQUENCE [LARGE SCALE GENOMIC DNA]</scope>
    <source>
        <strain evidence="8 9">SG-29</strain>
    </source>
</reference>
<evidence type="ECO:0000256" key="5">
    <source>
        <dbReference type="ARBA" id="ARBA00022777"/>
    </source>
</evidence>
<evidence type="ECO:0000256" key="4">
    <source>
        <dbReference type="ARBA" id="ARBA00022679"/>
    </source>
</evidence>
<evidence type="ECO:0000259" key="7">
    <source>
        <dbReference type="PROSITE" id="PS50113"/>
    </source>
</evidence>
<dbReference type="Pfam" id="PF13426">
    <property type="entry name" value="PAS_9"/>
    <property type="match status" value="1"/>
</dbReference>
<dbReference type="Gene3D" id="3.30.450.40">
    <property type="match status" value="1"/>
</dbReference>
<organism evidence="8 9">
    <name type="scientific">Rubricoccus marinus</name>
    <dbReference type="NCBI Taxonomy" id="716817"/>
    <lineage>
        <taxon>Bacteria</taxon>
        <taxon>Pseudomonadati</taxon>
        <taxon>Rhodothermota</taxon>
        <taxon>Rhodothermia</taxon>
        <taxon>Rhodothermales</taxon>
        <taxon>Rubricoccaceae</taxon>
        <taxon>Rubricoccus</taxon>
    </lineage>
</organism>
<dbReference type="InParanoid" id="A0A259TZC5"/>
<dbReference type="InterPro" id="IPR029016">
    <property type="entry name" value="GAF-like_dom_sf"/>
</dbReference>
<keyword evidence="3" id="KW-0597">Phosphoprotein</keyword>
<feature type="domain" description="PAS" evidence="6">
    <location>
        <begin position="270"/>
        <end position="327"/>
    </location>
</feature>
<dbReference type="Gene3D" id="3.30.450.20">
    <property type="entry name" value="PAS domain"/>
    <property type="match status" value="5"/>
</dbReference>
<feature type="domain" description="PAC" evidence="7">
    <location>
        <begin position="217"/>
        <end position="269"/>
    </location>
</feature>
<feature type="domain" description="PAS" evidence="6">
    <location>
        <begin position="144"/>
        <end position="214"/>
    </location>
</feature>
<dbReference type="InterPro" id="IPR000014">
    <property type="entry name" value="PAS"/>
</dbReference>
<protein>
    <recommendedName>
        <fullName evidence="2">histidine kinase</fullName>
        <ecNumber evidence="2">2.7.13.3</ecNumber>
    </recommendedName>
</protein>
<evidence type="ECO:0000259" key="6">
    <source>
        <dbReference type="PROSITE" id="PS50112"/>
    </source>
</evidence>
<dbReference type="GO" id="GO:0004673">
    <property type="term" value="F:protein histidine kinase activity"/>
    <property type="evidence" value="ECO:0007669"/>
    <property type="project" value="UniProtKB-EC"/>
</dbReference>
<dbReference type="NCBIfam" id="TIGR00229">
    <property type="entry name" value="sensory_box"/>
    <property type="match status" value="2"/>
</dbReference>
<dbReference type="SUPFAM" id="SSF55781">
    <property type="entry name" value="GAF domain-like"/>
    <property type="match status" value="1"/>
</dbReference>
<dbReference type="InterPro" id="IPR052162">
    <property type="entry name" value="Sensor_kinase/Photoreceptor"/>
</dbReference>
<dbReference type="Pfam" id="PF08448">
    <property type="entry name" value="PAS_4"/>
    <property type="match status" value="2"/>
</dbReference>
<evidence type="ECO:0000256" key="1">
    <source>
        <dbReference type="ARBA" id="ARBA00000085"/>
    </source>
</evidence>
<keyword evidence="4" id="KW-0808">Transferase</keyword>
<name>A0A259TZC5_9BACT</name>
<dbReference type="SMART" id="SM00091">
    <property type="entry name" value="PAS"/>
    <property type="match status" value="5"/>
</dbReference>
<dbReference type="Proteomes" id="UP000216446">
    <property type="component" value="Unassembled WGS sequence"/>
</dbReference>
<gene>
    <name evidence="8" type="ORF">BSZ36_08865</name>
</gene>
<keyword evidence="9" id="KW-1185">Reference proteome</keyword>
<evidence type="ECO:0000256" key="2">
    <source>
        <dbReference type="ARBA" id="ARBA00012438"/>
    </source>
</evidence>
<dbReference type="EC" id="2.7.13.3" evidence="2"/>